<protein>
    <recommendedName>
        <fullName evidence="5">Transport permease protein</fullName>
    </recommendedName>
</protein>
<feature type="transmembrane region" description="Helical" evidence="5">
    <location>
        <begin position="165"/>
        <end position="184"/>
    </location>
</feature>
<dbReference type="PATRIC" id="fig|1459.3.peg.102"/>
<evidence type="ECO:0000256" key="1">
    <source>
        <dbReference type="ARBA" id="ARBA00004141"/>
    </source>
</evidence>
<keyword evidence="2 5" id="KW-0812">Transmembrane</keyword>
<dbReference type="InterPro" id="IPR051784">
    <property type="entry name" value="Nod_factor_ABC_transporter"/>
</dbReference>
<keyword evidence="3 5" id="KW-1133">Transmembrane helix</keyword>
<dbReference type="PROSITE" id="PS51012">
    <property type="entry name" value="ABC_TM2"/>
    <property type="match status" value="1"/>
</dbReference>
<evidence type="ECO:0000313" key="8">
    <source>
        <dbReference type="Proteomes" id="UP000037109"/>
    </source>
</evidence>
<dbReference type="EMBL" id="LGUF01000007">
    <property type="protein sequence ID" value="KON85476.1"/>
    <property type="molecule type" value="Genomic_DNA"/>
</dbReference>
<keyword evidence="8" id="KW-1185">Reference proteome</keyword>
<sequence length="246" mass="27633">MNAIVKLASLETKMFFRDRLSVFWTFLFLVVMIWLFGSMFVGDNMSQKAFAEYFVPSWIGVNIVTTSFFTLGTVLTNHRETGVLRRYQSTPLQPWKILAAHTFQGTVIFAISAVLLMVFGMLLYDLTLPTYIGSTLLSLLISILAFFPFALFLTSLAKNTQSAAAISSLFLNLMLFLSGATFPLEMMPTVLQYAAKVLPLYYVIQLLRGTWTEAPITEYGFEAALLIGIAILSAMLATRFFRWSGK</sequence>
<feature type="transmembrane region" description="Helical" evidence="5">
    <location>
        <begin position="97"/>
        <end position="124"/>
    </location>
</feature>
<dbReference type="InterPro" id="IPR047817">
    <property type="entry name" value="ABC2_TM_bact-type"/>
</dbReference>
<dbReference type="GO" id="GO:0140359">
    <property type="term" value="F:ABC-type transporter activity"/>
    <property type="evidence" value="ECO:0007669"/>
    <property type="project" value="InterPro"/>
</dbReference>
<feature type="transmembrane region" description="Helical" evidence="5">
    <location>
        <begin position="21"/>
        <end position="41"/>
    </location>
</feature>
<evidence type="ECO:0000313" key="7">
    <source>
        <dbReference type="EMBL" id="KON85476.1"/>
    </source>
</evidence>
<keyword evidence="5" id="KW-1003">Cell membrane</keyword>
<feature type="transmembrane region" description="Helical" evidence="5">
    <location>
        <begin position="53"/>
        <end position="76"/>
    </location>
</feature>
<evidence type="ECO:0000256" key="3">
    <source>
        <dbReference type="ARBA" id="ARBA00022989"/>
    </source>
</evidence>
<comment type="similarity">
    <text evidence="5">Belongs to the ABC-2 integral membrane protein family.</text>
</comment>
<dbReference type="OrthoDB" id="9774758at2"/>
<dbReference type="GO" id="GO:0043190">
    <property type="term" value="C:ATP-binding cassette (ABC) transporter complex"/>
    <property type="evidence" value="ECO:0007669"/>
    <property type="project" value="InterPro"/>
</dbReference>
<accession>A0A0M0G7T4</accession>
<keyword evidence="4 5" id="KW-0472">Membrane</keyword>
<gene>
    <name evidence="7" type="ORF">AF332_00370</name>
</gene>
<dbReference type="PANTHER" id="PTHR43229:SF2">
    <property type="entry name" value="NODULATION PROTEIN J"/>
    <property type="match status" value="1"/>
</dbReference>
<name>A0A0M0G7T4_SPOGL</name>
<keyword evidence="5" id="KW-0813">Transport</keyword>
<dbReference type="RefSeq" id="WP_053432868.1">
    <property type="nucleotide sequence ID" value="NZ_LGUF01000007.1"/>
</dbReference>
<evidence type="ECO:0000256" key="2">
    <source>
        <dbReference type="ARBA" id="ARBA00022692"/>
    </source>
</evidence>
<evidence type="ECO:0000256" key="4">
    <source>
        <dbReference type="ARBA" id="ARBA00023136"/>
    </source>
</evidence>
<comment type="caution">
    <text evidence="7">The sequence shown here is derived from an EMBL/GenBank/DDBJ whole genome shotgun (WGS) entry which is preliminary data.</text>
</comment>
<organism evidence="7 8">
    <name type="scientific">Sporosarcina globispora</name>
    <name type="common">Bacillus globisporus</name>
    <dbReference type="NCBI Taxonomy" id="1459"/>
    <lineage>
        <taxon>Bacteria</taxon>
        <taxon>Bacillati</taxon>
        <taxon>Bacillota</taxon>
        <taxon>Bacilli</taxon>
        <taxon>Bacillales</taxon>
        <taxon>Caryophanaceae</taxon>
        <taxon>Sporosarcina</taxon>
    </lineage>
</organism>
<dbReference type="PRINTS" id="PR00164">
    <property type="entry name" value="ABC2TRNSPORT"/>
</dbReference>
<dbReference type="PANTHER" id="PTHR43229">
    <property type="entry name" value="NODULATION PROTEIN J"/>
    <property type="match status" value="1"/>
</dbReference>
<dbReference type="InterPro" id="IPR013525">
    <property type="entry name" value="ABC2_TM"/>
</dbReference>
<comment type="subcellular location">
    <subcellularLocation>
        <location evidence="5">Cell membrane</location>
        <topology evidence="5">Multi-pass membrane protein</topology>
    </subcellularLocation>
    <subcellularLocation>
        <location evidence="1">Membrane</location>
        <topology evidence="1">Multi-pass membrane protein</topology>
    </subcellularLocation>
</comment>
<dbReference type="PIRSF" id="PIRSF006648">
    <property type="entry name" value="DrrB"/>
    <property type="match status" value="1"/>
</dbReference>
<dbReference type="AlphaFoldDB" id="A0A0M0G7T4"/>
<feature type="transmembrane region" description="Helical" evidence="5">
    <location>
        <begin position="219"/>
        <end position="241"/>
    </location>
</feature>
<evidence type="ECO:0000259" key="6">
    <source>
        <dbReference type="PROSITE" id="PS51012"/>
    </source>
</evidence>
<feature type="transmembrane region" description="Helical" evidence="5">
    <location>
        <begin position="130"/>
        <end position="153"/>
    </location>
</feature>
<proteinExistence type="inferred from homology"/>
<dbReference type="Proteomes" id="UP000037109">
    <property type="component" value="Unassembled WGS sequence"/>
</dbReference>
<feature type="domain" description="ABC transmembrane type-2" evidence="6">
    <location>
        <begin position="20"/>
        <end position="244"/>
    </location>
</feature>
<dbReference type="Pfam" id="PF01061">
    <property type="entry name" value="ABC2_membrane"/>
    <property type="match status" value="1"/>
</dbReference>
<dbReference type="InterPro" id="IPR000412">
    <property type="entry name" value="ABC_2_transport"/>
</dbReference>
<reference evidence="8" key="1">
    <citation type="submission" date="2015-07" db="EMBL/GenBank/DDBJ databases">
        <title>Fjat-10036 dsm4.</title>
        <authorList>
            <person name="Liu B."/>
            <person name="Wang J."/>
            <person name="Zhu Y."/>
            <person name="Liu G."/>
            <person name="Chen Q."/>
            <person name="Chen Z."/>
            <person name="Lan J."/>
            <person name="Che J."/>
            <person name="Ge C."/>
            <person name="Shi H."/>
            <person name="Pan Z."/>
            <person name="Liu X."/>
        </authorList>
    </citation>
    <scope>NUCLEOTIDE SEQUENCE [LARGE SCALE GENOMIC DNA]</scope>
    <source>
        <strain evidence="8">DSM 4</strain>
    </source>
</reference>
<dbReference type="STRING" id="1459.AF332_00370"/>
<evidence type="ECO:0000256" key="5">
    <source>
        <dbReference type="RuleBase" id="RU361157"/>
    </source>
</evidence>